<comment type="caution">
    <text evidence="2">The sequence shown here is derived from an EMBL/GenBank/DDBJ whole genome shotgun (WGS) entry which is preliminary data.</text>
</comment>
<reference evidence="2" key="2">
    <citation type="submission" date="2021-01" db="EMBL/GenBank/DDBJ databases">
        <authorList>
            <person name="Schikora-Tamarit M.A."/>
        </authorList>
    </citation>
    <scope>NUCLEOTIDE SEQUENCE</scope>
    <source>
        <strain evidence="2">NCAIM Y.01608</strain>
    </source>
</reference>
<evidence type="ECO:0000256" key="1">
    <source>
        <dbReference type="SAM" id="MobiDB-lite"/>
    </source>
</evidence>
<keyword evidence="3" id="KW-1185">Reference proteome</keyword>
<evidence type="ECO:0000313" key="3">
    <source>
        <dbReference type="Proteomes" id="UP000788993"/>
    </source>
</evidence>
<proteinExistence type="predicted"/>
<evidence type="ECO:0000313" key="2">
    <source>
        <dbReference type="EMBL" id="KAH3659545.1"/>
    </source>
</evidence>
<dbReference type="AlphaFoldDB" id="A0A9P8NU30"/>
<accession>A0A9P8NU30</accession>
<dbReference type="EMBL" id="JAEUBD010001504">
    <property type="protein sequence ID" value="KAH3659545.1"/>
    <property type="molecule type" value="Genomic_DNA"/>
</dbReference>
<feature type="region of interest" description="Disordered" evidence="1">
    <location>
        <begin position="238"/>
        <end position="270"/>
    </location>
</feature>
<organism evidence="2 3">
    <name type="scientific">Ogataea polymorpha</name>
    <dbReference type="NCBI Taxonomy" id="460523"/>
    <lineage>
        <taxon>Eukaryota</taxon>
        <taxon>Fungi</taxon>
        <taxon>Dikarya</taxon>
        <taxon>Ascomycota</taxon>
        <taxon>Saccharomycotina</taxon>
        <taxon>Pichiomycetes</taxon>
        <taxon>Pichiales</taxon>
        <taxon>Pichiaceae</taxon>
        <taxon>Ogataea</taxon>
    </lineage>
</organism>
<dbReference type="Proteomes" id="UP000788993">
    <property type="component" value="Unassembled WGS sequence"/>
</dbReference>
<reference evidence="2" key="1">
    <citation type="journal article" date="2021" name="Open Biol.">
        <title>Shared evolutionary footprints suggest mitochondrial oxidative damage underlies multiple complex I losses in fungi.</title>
        <authorList>
            <person name="Schikora-Tamarit M.A."/>
            <person name="Marcet-Houben M."/>
            <person name="Nosek J."/>
            <person name="Gabaldon T."/>
        </authorList>
    </citation>
    <scope>NUCLEOTIDE SEQUENCE</scope>
    <source>
        <strain evidence="2">NCAIM Y.01608</strain>
    </source>
</reference>
<sequence>MGNLNEILLGSVDLDVLVLGNDTCSRAWRVQEYSIEPTNDLRKLARIIVADHSVGAPQTMNIGDQRLGSCFVGVVREHTPGVLHESRNVGRFSARSSCHVQNPLVFLRIQGHHRQERRGGLKDVMSSQILRGGSDRNLRVKHLESDFSPWPYWLQINSLVDQGLGQLSASGHQGVGSDRHWSMNFVGLEELNGLRRREKVEKLFRQKWCVAKYSSILAALMASISSLSSSENIGLSLPSSSESTNSSSTSGSESSSSCSNSSRPASWSSSSSKRDFLAAESSSRSTSGRSSGSLYSSSCLGFLAFFVDFLTSFDSFSALRFVTFFFSDFWNSSSEGGIPCLFLALLPMSVTI</sequence>
<name>A0A9P8NU30_9ASCO</name>
<protein>
    <submittedName>
        <fullName evidence="2">Uncharacterized protein</fullName>
    </submittedName>
</protein>
<gene>
    <name evidence="2" type="ORF">OGATHE_005590</name>
</gene>